<reference evidence="1" key="2">
    <citation type="journal article" date="2015" name="Fish Shellfish Immunol.">
        <title>Early steps in the European eel (Anguilla anguilla)-Vibrio vulnificus interaction in the gills: Role of the RtxA13 toxin.</title>
        <authorList>
            <person name="Callol A."/>
            <person name="Pajuelo D."/>
            <person name="Ebbesson L."/>
            <person name="Teles M."/>
            <person name="MacKenzie S."/>
            <person name="Amaro C."/>
        </authorList>
    </citation>
    <scope>NUCLEOTIDE SEQUENCE</scope>
</reference>
<dbReference type="EMBL" id="GBXM01107112">
    <property type="protein sequence ID" value="JAH01465.1"/>
    <property type="molecule type" value="Transcribed_RNA"/>
</dbReference>
<sequence length="30" mass="3493">MMMFVVFILNMHLNKSNGGQGYYKGRGWRG</sequence>
<name>A0A0E9R1T2_ANGAN</name>
<dbReference type="EMBL" id="GBXM01086314">
    <property type="protein sequence ID" value="JAH22263.1"/>
    <property type="molecule type" value="Transcribed_RNA"/>
</dbReference>
<evidence type="ECO:0000313" key="1">
    <source>
        <dbReference type="EMBL" id="JAH22263.1"/>
    </source>
</evidence>
<organism evidence="1">
    <name type="scientific">Anguilla anguilla</name>
    <name type="common">European freshwater eel</name>
    <name type="synonym">Muraena anguilla</name>
    <dbReference type="NCBI Taxonomy" id="7936"/>
    <lineage>
        <taxon>Eukaryota</taxon>
        <taxon>Metazoa</taxon>
        <taxon>Chordata</taxon>
        <taxon>Craniata</taxon>
        <taxon>Vertebrata</taxon>
        <taxon>Euteleostomi</taxon>
        <taxon>Actinopterygii</taxon>
        <taxon>Neopterygii</taxon>
        <taxon>Teleostei</taxon>
        <taxon>Anguilliformes</taxon>
        <taxon>Anguillidae</taxon>
        <taxon>Anguilla</taxon>
    </lineage>
</organism>
<reference evidence="1" key="1">
    <citation type="submission" date="2014-11" db="EMBL/GenBank/DDBJ databases">
        <authorList>
            <person name="Amaro Gonzalez C."/>
        </authorList>
    </citation>
    <scope>NUCLEOTIDE SEQUENCE</scope>
</reference>
<dbReference type="AlphaFoldDB" id="A0A0E9R1T2"/>
<protein>
    <submittedName>
        <fullName evidence="1">Uncharacterized protein</fullName>
    </submittedName>
</protein>
<accession>A0A0E9R1T2</accession>
<proteinExistence type="predicted"/>